<gene>
    <name evidence="3" type="ORF">OB962_10590</name>
</gene>
<sequence length="380" mass="43351">METLKNGLALSGGGFRATLYALGSLIRMNEDGLLTELDTITAVSGGAITAGYLMLNWNKLNFEKLKGHERRARAINFEKVIVRPLLEFCSKTIVSKRLIVLHTLFFWTSPVKEVENKYTKLLFGNIKLKDIQKKENMPEFVFYATNLDTGASVRISDEYIRDYNIGIGRCHNMTLAQAVAISSAFPPFLSPIELDGSDYQWENEYHTKLPSEVINKLRKKLSLCDGGLYDNLGLEMLWKHGSKKEYNVVFCCDSGSPFSKPWDSNPFYKKNWLTRSLRASDIMINQQRALRKRALVRNLLEGEYIGTYWSIENEIIRKGGCIIPHAEINDYHELKNLSTQLKSFGCGTNEKVVNLGYYHTDSSLNMWYKIGISVSHKLPF</sequence>
<protein>
    <submittedName>
        <fullName evidence="3">Patatin-like phospholipase family protein</fullName>
    </submittedName>
</protein>
<dbReference type="Gene3D" id="3.40.1090.10">
    <property type="entry name" value="Cytosolic phospholipase A2 catalytic domain"/>
    <property type="match status" value="2"/>
</dbReference>
<name>A0ABT7QBV6_9GAMM</name>
<evidence type="ECO:0000256" key="1">
    <source>
        <dbReference type="ARBA" id="ARBA00023098"/>
    </source>
</evidence>
<feature type="domain" description="PNPLA" evidence="2">
    <location>
        <begin position="8"/>
        <end position="238"/>
    </location>
</feature>
<dbReference type="EMBL" id="JAOPLU010000002">
    <property type="protein sequence ID" value="MDM5131443.1"/>
    <property type="molecule type" value="Genomic_DNA"/>
</dbReference>
<proteinExistence type="predicted"/>
<organism evidence="3 4">
    <name type="scientific">Aeromonas piscicola</name>
    <dbReference type="NCBI Taxonomy" id="600645"/>
    <lineage>
        <taxon>Bacteria</taxon>
        <taxon>Pseudomonadati</taxon>
        <taxon>Pseudomonadota</taxon>
        <taxon>Gammaproteobacteria</taxon>
        <taxon>Aeromonadales</taxon>
        <taxon>Aeromonadaceae</taxon>
        <taxon>Aeromonas</taxon>
    </lineage>
</organism>
<evidence type="ECO:0000313" key="4">
    <source>
        <dbReference type="Proteomes" id="UP001168109"/>
    </source>
</evidence>
<dbReference type="SUPFAM" id="SSF52151">
    <property type="entry name" value="FabD/lysophospholipase-like"/>
    <property type="match status" value="1"/>
</dbReference>
<dbReference type="PANTHER" id="PTHR10728">
    <property type="entry name" value="CYTOSOLIC PHOSPHOLIPASE A2"/>
    <property type="match status" value="1"/>
</dbReference>
<keyword evidence="4" id="KW-1185">Reference proteome</keyword>
<dbReference type="PANTHER" id="PTHR10728:SF40">
    <property type="entry name" value="PATATIN FAMILY PROTEIN"/>
    <property type="match status" value="1"/>
</dbReference>
<dbReference type="Pfam" id="PF01734">
    <property type="entry name" value="Patatin"/>
    <property type="match status" value="1"/>
</dbReference>
<reference evidence="3" key="1">
    <citation type="submission" date="2024-05" db="EMBL/GenBank/DDBJ databases">
        <title>WGS of Aeromonas isolates.</title>
        <authorList>
            <person name="Lee H."/>
        </authorList>
    </citation>
    <scope>NUCLEOTIDE SEQUENCE</scope>
    <source>
        <strain evidence="3">LP308</strain>
    </source>
</reference>
<evidence type="ECO:0000313" key="3">
    <source>
        <dbReference type="EMBL" id="MDM5131443.1"/>
    </source>
</evidence>
<dbReference type="Proteomes" id="UP001168109">
    <property type="component" value="Unassembled WGS sequence"/>
</dbReference>
<dbReference type="RefSeq" id="WP_290041996.1">
    <property type="nucleotide sequence ID" value="NZ_JAOPLU010000002.1"/>
</dbReference>
<evidence type="ECO:0000259" key="2">
    <source>
        <dbReference type="Pfam" id="PF01734"/>
    </source>
</evidence>
<accession>A0ABT7QBV6</accession>
<comment type="caution">
    <text evidence="3">The sequence shown here is derived from an EMBL/GenBank/DDBJ whole genome shotgun (WGS) entry which is preliminary data.</text>
</comment>
<dbReference type="InterPro" id="IPR002641">
    <property type="entry name" value="PNPLA_dom"/>
</dbReference>
<dbReference type="InterPro" id="IPR016035">
    <property type="entry name" value="Acyl_Trfase/lysoPLipase"/>
</dbReference>
<keyword evidence="1" id="KW-0443">Lipid metabolism</keyword>